<name>A0A975QJG1_9ACTN</name>
<dbReference type="KEGG" id="nec:KGD82_00245"/>
<evidence type="ECO:0000313" key="2">
    <source>
        <dbReference type="EMBL" id="QVJ01626.1"/>
    </source>
</evidence>
<sequence>MPKMLTVDERFDAIVSGVTPEAKFDPFQEPTPRESVPAEREDKPEEKKTEDK</sequence>
<proteinExistence type="predicted"/>
<evidence type="ECO:0000313" key="3">
    <source>
        <dbReference type="Proteomes" id="UP000682416"/>
    </source>
</evidence>
<organism evidence="2 3">
    <name type="scientific">Nocardiopsis eucommiae</name>
    <dbReference type="NCBI Taxonomy" id="2831970"/>
    <lineage>
        <taxon>Bacteria</taxon>
        <taxon>Bacillati</taxon>
        <taxon>Actinomycetota</taxon>
        <taxon>Actinomycetes</taxon>
        <taxon>Streptosporangiales</taxon>
        <taxon>Nocardiopsidaceae</taxon>
        <taxon>Nocardiopsis</taxon>
    </lineage>
</organism>
<protein>
    <submittedName>
        <fullName evidence="2">Uncharacterized protein</fullName>
    </submittedName>
</protein>
<feature type="compositionally biased region" description="Basic and acidic residues" evidence="1">
    <location>
        <begin position="36"/>
        <end position="52"/>
    </location>
</feature>
<evidence type="ECO:0000256" key="1">
    <source>
        <dbReference type="SAM" id="MobiDB-lite"/>
    </source>
</evidence>
<accession>A0A975QJG1</accession>
<dbReference type="Proteomes" id="UP000682416">
    <property type="component" value="Chromosome"/>
</dbReference>
<feature type="region of interest" description="Disordered" evidence="1">
    <location>
        <begin position="19"/>
        <end position="52"/>
    </location>
</feature>
<keyword evidence="3" id="KW-1185">Reference proteome</keyword>
<reference evidence="2" key="1">
    <citation type="submission" date="2021-05" db="EMBL/GenBank/DDBJ databases">
        <authorList>
            <person name="Kaiqin L."/>
            <person name="Jian G."/>
        </authorList>
    </citation>
    <scope>NUCLEOTIDE SEQUENCE</scope>
    <source>
        <strain evidence="2">HDS5</strain>
    </source>
</reference>
<dbReference type="RefSeq" id="WP_431871134.1">
    <property type="nucleotide sequence ID" value="NZ_CBDRIY010000021.1"/>
</dbReference>
<dbReference type="AlphaFoldDB" id="A0A975QJG1"/>
<dbReference type="EMBL" id="CP074402">
    <property type="protein sequence ID" value="QVJ01626.1"/>
    <property type="molecule type" value="Genomic_DNA"/>
</dbReference>
<gene>
    <name evidence="2" type="ORF">KGD82_00245</name>
</gene>